<name>A0A2P2Q5J8_RHIMU</name>
<sequence length="18" mass="2025">MSLSKEIQPQVLGTFAYI</sequence>
<evidence type="ECO:0000313" key="1">
    <source>
        <dbReference type="EMBL" id="MBX62258.1"/>
    </source>
</evidence>
<dbReference type="AlphaFoldDB" id="A0A2P2Q5J8"/>
<organism evidence="1">
    <name type="scientific">Rhizophora mucronata</name>
    <name type="common">Asiatic mangrove</name>
    <dbReference type="NCBI Taxonomy" id="61149"/>
    <lineage>
        <taxon>Eukaryota</taxon>
        <taxon>Viridiplantae</taxon>
        <taxon>Streptophyta</taxon>
        <taxon>Embryophyta</taxon>
        <taxon>Tracheophyta</taxon>
        <taxon>Spermatophyta</taxon>
        <taxon>Magnoliopsida</taxon>
        <taxon>eudicotyledons</taxon>
        <taxon>Gunneridae</taxon>
        <taxon>Pentapetalae</taxon>
        <taxon>rosids</taxon>
        <taxon>fabids</taxon>
        <taxon>Malpighiales</taxon>
        <taxon>Rhizophoraceae</taxon>
        <taxon>Rhizophora</taxon>
    </lineage>
</organism>
<proteinExistence type="predicted"/>
<protein>
    <submittedName>
        <fullName evidence="1">Uncharacterized protein</fullName>
    </submittedName>
</protein>
<dbReference type="EMBL" id="GGEC01081774">
    <property type="protein sequence ID" value="MBX62258.1"/>
    <property type="molecule type" value="Transcribed_RNA"/>
</dbReference>
<accession>A0A2P2Q5J8</accession>
<reference evidence="1" key="1">
    <citation type="submission" date="2018-02" db="EMBL/GenBank/DDBJ databases">
        <title>Rhizophora mucronata_Transcriptome.</title>
        <authorList>
            <person name="Meera S.P."/>
            <person name="Sreeshan A."/>
            <person name="Augustine A."/>
        </authorList>
    </citation>
    <scope>NUCLEOTIDE SEQUENCE</scope>
    <source>
        <tissue evidence="1">Leaf</tissue>
    </source>
</reference>